<evidence type="ECO:0008006" key="3">
    <source>
        <dbReference type="Google" id="ProtNLM"/>
    </source>
</evidence>
<dbReference type="Proteomes" id="UP000186058">
    <property type="component" value="Unassembled WGS sequence"/>
</dbReference>
<comment type="caution">
    <text evidence="1">The sequence shown here is derived from an EMBL/GenBank/DDBJ whole genome shotgun (WGS) entry which is preliminary data.</text>
</comment>
<dbReference type="SUPFAM" id="SSF52540">
    <property type="entry name" value="P-loop containing nucleoside triphosphate hydrolases"/>
    <property type="match status" value="1"/>
</dbReference>
<dbReference type="EMBL" id="LVWI01000067">
    <property type="protein sequence ID" value="OKP82753.1"/>
    <property type="molecule type" value="Genomic_DNA"/>
</dbReference>
<organism evidence="1 2">
    <name type="scientific">Paenibacillus helianthi</name>
    <dbReference type="NCBI Taxonomy" id="1349432"/>
    <lineage>
        <taxon>Bacteria</taxon>
        <taxon>Bacillati</taxon>
        <taxon>Bacillota</taxon>
        <taxon>Bacilli</taxon>
        <taxon>Bacillales</taxon>
        <taxon>Paenibacillaceae</taxon>
        <taxon>Paenibacillus</taxon>
    </lineage>
</organism>
<dbReference type="RefSeq" id="WP_074108711.1">
    <property type="nucleotide sequence ID" value="NZ_LVWI01000067.1"/>
</dbReference>
<reference evidence="1 2" key="1">
    <citation type="submission" date="2016-03" db="EMBL/GenBank/DDBJ databases">
        <authorList>
            <person name="Sant'Anna F.H."/>
            <person name="Ambrosini A."/>
            <person name="Souza R."/>
            <person name="Bach E."/>
            <person name="Fernandes G."/>
            <person name="Balsanelli E."/>
            <person name="Baura V.A."/>
            <person name="Souza E.M."/>
            <person name="Passaglia L."/>
        </authorList>
    </citation>
    <scope>NUCLEOTIDE SEQUENCE [LARGE SCALE GENOMIC DNA]</scope>
    <source>
        <strain evidence="1 2">P26E</strain>
    </source>
</reference>
<name>A0ABX3EHJ8_9BACL</name>
<dbReference type="Gene3D" id="3.40.50.300">
    <property type="entry name" value="P-loop containing nucleotide triphosphate hydrolases"/>
    <property type="match status" value="1"/>
</dbReference>
<evidence type="ECO:0000313" key="1">
    <source>
        <dbReference type="EMBL" id="OKP82753.1"/>
    </source>
</evidence>
<dbReference type="NCBIfam" id="NF005250">
    <property type="entry name" value="PRK06761.1"/>
    <property type="match status" value="1"/>
</dbReference>
<proteinExistence type="predicted"/>
<sequence>MKPKLVLVEGLPGSGKTTTAQVVHEILTEMNLKSQLFLEGDLEHPADYDGVACFTKSEFDELLSTHEKYRDLLSKHVNIQGNNYFLEYRKMKNKFGSTFPDELLDTVAKTDVYELPLDQHRKIIAERWEKFAANVMNGSDTYIFDCCFIQNPVTMGMIKYGTRRQDVISYVTELATIVERLNPLLIYVKQSDPDYSFRKAVEERPKEWSEGFIEYYTSQGYGKKQGCTGLEGTLQVLKARSGLEEEIVNSIKMATEIVDNSSYDKNEYKQILMGIVSQHFTNL</sequence>
<protein>
    <recommendedName>
        <fullName evidence="3">Group-specific protein</fullName>
    </recommendedName>
</protein>
<dbReference type="InterPro" id="IPR027417">
    <property type="entry name" value="P-loop_NTPase"/>
</dbReference>
<accession>A0ABX3EHJ8</accession>
<evidence type="ECO:0000313" key="2">
    <source>
        <dbReference type="Proteomes" id="UP000186058"/>
    </source>
</evidence>
<gene>
    <name evidence="1" type="ORF">A3844_23650</name>
</gene>
<keyword evidence="2" id="KW-1185">Reference proteome</keyword>